<keyword evidence="1" id="KW-0732">Signal</keyword>
<dbReference type="EMBL" id="AF483740">
    <property type="protein sequence ID" value="AAM93662.1"/>
    <property type="molecule type" value="mRNA"/>
</dbReference>
<name>Q8MVA0_IXOSC</name>
<sequence length="115" mass="12196">MQLAVFVMVLILPALLSEGFLSDTASPNDCIDLIDEGGHISCGLAGSGGIDDYDPYSCALRCSGGGNPKLPKGVCSGGGVNCTRSVKASLQNWVDELERTQHKVLLKWCTCYSKK</sequence>
<dbReference type="AlphaFoldDB" id="Q8MVA0"/>
<accession>Q8MVA0</accession>
<organism evidence="2">
    <name type="scientific">Ixodes scapularis</name>
    <name type="common">Black-legged tick</name>
    <name type="synonym">Deer tick</name>
    <dbReference type="NCBI Taxonomy" id="6945"/>
    <lineage>
        <taxon>Eukaryota</taxon>
        <taxon>Metazoa</taxon>
        <taxon>Ecdysozoa</taxon>
        <taxon>Arthropoda</taxon>
        <taxon>Chelicerata</taxon>
        <taxon>Arachnida</taxon>
        <taxon>Acari</taxon>
        <taxon>Parasitiformes</taxon>
        <taxon>Ixodida</taxon>
        <taxon>Ixodoidea</taxon>
        <taxon>Ixodidae</taxon>
        <taxon>Ixodinae</taxon>
        <taxon>Ixodes</taxon>
    </lineage>
</organism>
<proteinExistence type="evidence at transcript level"/>
<feature type="chain" id="PRO_5004314083" evidence="1">
    <location>
        <begin position="20"/>
        <end position="115"/>
    </location>
</feature>
<dbReference type="VEuPathDB" id="VectorBase:ISCP_033465"/>
<reference evidence="2" key="1">
    <citation type="journal article" date="2002" name="J. Exp. Biol.">
        <title>Exploring the sialome of the tick Ixodes scapularis.</title>
        <authorList>
            <person name="Valenzuela J.G."/>
            <person name="Francischetti I.M."/>
            <person name="Pham V.M."/>
            <person name="Garfield M.K."/>
            <person name="Mather T.N."/>
            <person name="Ribeiro J.M."/>
        </authorList>
    </citation>
    <scope>NUCLEOTIDE SEQUENCE</scope>
    <source>
        <strain evidence="2">Rhode Island</strain>
        <tissue evidence="2">Salivary gland</tissue>
    </source>
</reference>
<protein>
    <submittedName>
        <fullName evidence="2">Putative 10.2 kDa secreted protein</fullName>
    </submittedName>
</protein>
<evidence type="ECO:0000313" key="2">
    <source>
        <dbReference type="EMBL" id="AAM93662.1"/>
    </source>
</evidence>
<evidence type="ECO:0000256" key="1">
    <source>
        <dbReference type="SAM" id="SignalP"/>
    </source>
</evidence>
<feature type="signal peptide" evidence="1">
    <location>
        <begin position="1"/>
        <end position="19"/>
    </location>
</feature>
<dbReference type="VEuPathDB" id="VectorBase:ISCW003768"/>